<keyword evidence="1" id="KW-1133">Transmembrane helix</keyword>
<dbReference type="Pfam" id="PF07331">
    <property type="entry name" value="TctB"/>
    <property type="match status" value="1"/>
</dbReference>
<dbReference type="InterPro" id="IPR009936">
    <property type="entry name" value="DUF1468"/>
</dbReference>
<dbReference type="AlphaFoldDB" id="A0A239HWP5"/>
<organism evidence="3 4">
    <name type="scientific">Anaerovirgula multivorans</name>
    <dbReference type="NCBI Taxonomy" id="312168"/>
    <lineage>
        <taxon>Bacteria</taxon>
        <taxon>Bacillati</taxon>
        <taxon>Bacillota</taxon>
        <taxon>Clostridia</taxon>
        <taxon>Peptostreptococcales</taxon>
        <taxon>Natronincolaceae</taxon>
        <taxon>Anaerovirgula</taxon>
    </lineage>
</organism>
<dbReference type="EMBL" id="FZOJ01000024">
    <property type="protein sequence ID" value="SNS85757.1"/>
    <property type="molecule type" value="Genomic_DNA"/>
</dbReference>
<sequence length="159" mass="17894">MKLKKYSELIFGLLILAFGIFYFILTIQLPRKDTIDATFIPYILSAFMGVLGILQLSAGIKASKKFKEEEYVAENLDHLTVIKIIALIVIYIAFLQPIGFLICTAVFLVLGFILLTPVGTKINYVQYITISVVATVLIYFSFRNGLHLMLPEGILRLGR</sequence>
<reference evidence="3 4" key="1">
    <citation type="submission" date="2017-06" db="EMBL/GenBank/DDBJ databases">
        <authorList>
            <person name="Kim H.J."/>
            <person name="Triplett B.A."/>
        </authorList>
    </citation>
    <scope>NUCLEOTIDE SEQUENCE [LARGE SCALE GENOMIC DNA]</scope>
    <source>
        <strain evidence="3 4">SCA</strain>
    </source>
</reference>
<name>A0A239HWP5_9FIRM</name>
<gene>
    <name evidence="3" type="ORF">SAMN05446037_102439</name>
</gene>
<protein>
    <submittedName>
        <fullName evidence="3">Putative tricarboxylic transport membrane protein</fullName>
    </submittedName>
</protein>
<feature type="transmembrane region" description="Helical" evidence="1">
    <location>
        <begin position="39"/>
        <end position="60"/>
    </location>
</feature>
<dbReference type="OrthoDB" id="2082555at2"/>
<feature type="transmembrane region" description="Helical" evidence="1">
    <location>
        <begin position="124"/>
        <end position="142"/>
    </location>
</feature>
<feature type="transmembrane region" description="Helical" evidence="1">
    <location>
        <begin position="9"/>
        <end position="27"/>
    </location>
</feature>
<dbReference type="RefSeq" id="WP_089284375.1">
    <property type="nucleotide sequence ID" value="NZ_FZOJ01000024.1"/>
</dbReference>
<proteinExistence type="predicted"/>
<evidence type="ECO:0000259" key="2">
    <source>
        <dbReference type="Pfam" id="PF07331"/>
    </source>
</evidence>
<evidence type="ECO:0000313" key="4">
    <source>
        <dbReference type="Proteomes" id="UP000198304"/>
    </source>
</evidence>
<keyword evidence="1" id="KW-0472">Membrane</keyword>
<keyword evidence="4" id="KW-1185">Reference proteome</keyword>
<keyword evidence="1" id="KW-0812">Transmembrane</keyword>
<evidence type="ECO:0000313" key="3">
    <source>
        <dbReference type="EMBL" id="SNS85757.1"/>
    </source>
</evidence>
<evidence type="ECO:0000256" key="1">
    <source>
        <dbReference type="SAM" id="Phobius"/>
    </source>
</evidence>
<feature type="domain" description="DUF1468" evidence="2">
    <location>
        <begin position="10"/>
        <end position="151"/>
    </location>
</feature>
<accession>A0A239HWP5</accession>
<feature type="transmembrane region" description="Helical" evidence="1">
    <location>
        <begin position="81"/>
        <end position="112"/>
    </location>
</feature>
<dbReference type="Proteomes" id="UP000198304">
    <property type="component" value="Unassembled WGS sequence"/>
</dbReference>